<protein>
    <recommendedName>
        <fullName evidence="4">Lipoprotein</fullName>
    </recommendedName>
</protein>
<evidence type="ECO:0000256" key="1">
    <source>
        <dbReference type="SAM" id="SignalP"/>
    </source>
</evidence>
<feature type="chain" id="PRO_5047506990" description="Lipoprotein" evidence="1">
    <location>
        <begin position="28"/>
        <end position="148"/>
    </location>
</feature>
<organism evidence="2 3">
    <name type="scientific">Nocardia iowensis</name>
    <dbReference type="NCBI Taxonomy" id="204891"/>
    <lineage>
        <taxon>Bacteria</taxon>
        <taxon>Bacillati</taxon>
        <taxon>Actinomycetota</taxon>
        <taxon>Actinomycetes</taxon>
        <taxon>Mycobacteriales</taxon>
        <taxon>Nocardiaceae</taxon>
        <taxon>Nocardia</taxon>
    </lineage>
</organism>
<proteinExistence type="predicted"/>
<reference evidence="2 3" key="1">
    <citation type="submission" date="2021-07" db="EMBL/GenBank/DDBJ databases">
        <title>Whole Genome Sequence of Nocardia Iowensis.</title>
        <authorList>
            <person name="Lamm A."/>
            <person name="Collins-Fairclough A.M."/>
            <person name="Bunk B."/>
            <person name="Sproer C."/>
        </authorList>
    </citation>
    <scope>NUCLEOTIDE SEQUENCE [LARGE SCALE GENOMIC DNA]</scope>
    <source>
        <strain evidence="2 3">NRRL 5646</strain>
    </source>
</reference>
<dbReference type="Pfam" id="PF20242">
    <property type="entry name" value="Emfourin"/>
    <property type="match status" value="1"/>
</dbReference>
<feature type="signal peptide" evidence="1">
    <location>
        <begin position="1"/>
        <end position="27"/>
    </location>
</feature>
<evidence type="ECO:0000313" key="2">
    <source>
        <dbReference type="EMBL" id="QXN93063.1"/>
    </source>
</evidence>
<dbReference type="Proteomes" id="UP000694257">
    <property type="component" value="Chromosome"/>
</dbReference>
<sequence length="148" mass="15686">MGEFRSRRGLSQLLFLPAAVVVTLLLAAAACSGSGGTPPGTGAPEPTRVEVNQTGGFAGVNEVYTVDAEVDNQRRAPLFDLVGSEQFLALNDTYTENDCRDAFSFTVTVTYSNGTTKNITTDECSQAPAMLTDAIALTKEIGHRHDGK</sequence>
<evidence type="ECO:0000313" key="3">
    <source>
        <dbReference type="Proteomes" id="UP000694257"/>
    </source>
</evidence>
<dbReference type="RefSeq" id="WP_218474795.1">
    <property type="nucleotide sequence ID" value="NZ_BAABJN010000001.1"/>
</dbReference>
<evidence type="ECO:0008006" key="4">
    <source>
        <dbReference type="Google" id="ProtNLM"/>
    </source>
</evidence>
<accession>A0ABX8RTU4</accession>
<dbReference type="InterPro" id="IPR049457">
    <property type="entry name" value="Emfourin"/>
</dbReference>
<dbReference type="EMBL" id="CP078145">
    <property type="protein sequence ID" value="QXN93063.1"/>
    <property type="molecule type" value="Genomic_DNA"/>
</dbReference>
<name>A0ABX8RTU4_NOCIO</name>
<keyword evidence="3" id="KW-1185">Reference proteome</keyword>
<gene>
    <name evidence="2" type="ORF">KV110_08145</name>
</gene>
<keyword evidence="1" id="KW-0732">Signal</keyword>
<dbReference type="PROSITE" id="PS51257">
    <property type="entry name" value="PROKAR_LIPOPROTEIN"/>
    <property type="match status" value="1"/>
</dbReference>